<comment type="caution">
    <text evidence="1">The sequence shown here is derived from an EMBL/GenBank/DDBJ whole genome shotgun (WGS) entry which is preliminary data.</text>
</comment>
<sequence>MLHYKGHLYQKLKKPNKDGTQSWRCQRNRDKSLRCSALCYSKNDEVSELDNVFLQIKSIKPSESVSKLDEFISYFTRTRILHKIFTPFTWNHFNIEGPSTNNHVEGFNLKINNYIDKNHPHVYSAINTLKGLETTLSFNYFKEKMEVFVKCREDQGTFKETYIKRASELFRYDKSLSQSKFQLPSQLKENVSNVKIFKFSNQSFAFIKTYMHENRDALIEITKNLRKYAQVIYPVIYK</sequence>
<keyword evidence="2" id="KW-1185">Reference proteome</keyword>
<reference evidence="1" key="1">
    <citation type="submission" date="2021-02" db="EMBL/GenBank/DDBJ databases">
        <authorList>
            <person name="Nowell W R."/>
        </authorList>
    </citation>
    <scope>NUCLEOTIDE SEQUENCE</scope>
    <source>
        <strain evidence="1">Ploen Becks lab</strain>
    </source>
</reference>
<name>A0A813Y0Z2_9BILA</name>
<dbReference type="OrthoDB" id="10570670at2759"/>
<dbReference type="EMBL" id="CAJNOC010001545">
    <property type="protein sequence ID" value="CAF0873483.1"/>
    <property type="molecule type" value="Genomic_DNA"/>
</dbReference>
<evidence type="ECO:0000313" key="1">
    <source>
        <dbReference type="EMBL" id="CAF0873483.1"/>
    </source>
</evidence>
<dbReference type="Proteomes" id="UP000663879">
    <property type="component" value="Unassembled WGS sequence"/>
</dbReference>
<accession>A0A813Y0Z2</accession>
<proteinExistence type="predicted"/>
<protein>
    <recommendedName>
        <fullName evidence="3">FLYWCH-type domain-containing protein</fullName>
    </recommendedName>
</protein>
<dbReference type="Gene3D" id="2.20.25.240">
    <property type="match status" value="1"/>
</dbReference>
<dbReference type="AlphaFoldDB" id="A0A813Y0Z2"/>
<evidence type="ECO:0008006" key="3">
    <source>
        <dbReference type="Google" id="ProtNLM"/>
    </source>
</evidence>
<organism evidence="1 2">
    <name type="scientific">Brachionus calyciflorus</name>
    <dbReference type="NCBI Taxonomy" id="104777"/>
    <lineage>
        <taxon>Eukaryota</taxon>
        <taxon>Metazoa</taxon>
        <taxon>Spiralia</taxon>
        <taxon>Gnathifera</taxon>
        <taxon>Rotifera</taxon>
        <taxon>Eurotatoria</taxon>
        <taxon>Monogononta</taxon>
        <taxon>Pseudotrocha</taxon>
        <taxon>Ploima</taxon>
        <taxon>Brachionidae</taxon>
        <taxon>Brachionus</taxon>
    </lineage>
</organism>
<evidence type="ECO:0000313" key="2">
    <source>
        <dbReference type="Proteomes" id="UP000663879"/>
    </source>
</evidence>
<gene>
    <name evidence="1" type="ORF">OXX778_LOCUS10049</name>
</gene>